<protein>
    <submittedName>
        <fullName evidence="1">Uncharacterized protein</fullName>
    </submittedName>
</protein>
<sequence>MCTNIMPYLVSVWQQSFKICY</sequence>
<dbReference type="AlphaFoldDB" id="A0A0A9GPR0"/>
<dbReference type="EMBL" id="GBRH01172477">
    <property type="protein sequence ID" value="JAE25419.1"/>
    <property type="molecule type" value="Transcribed_RNA"/>
</dbReference>
<accession>A0A0A9GPR0</accession>
<organism evidence="1">
    <name type="scientific">Arundo donax</name>
    <name type="common">Giant reed</name>
    <name type="synonym">Donax arundinaceus</name>
    <dbReference type="NCBI Taxonomy" id="35708"/>
    <lineage>
        <taxon>Eukaryota</taxon>
        <taxon>Viridiplantae</taxon>
        <taxon>Streptophyta</taxon>
        <taxon>Embryophyta</taxon>
        <taxon>Tracheophyta</taxon>
        <taxon>Spermatophyta</taxon>
        <taxon>Magnoliopsida</taxon>
        <taxon>Liliopsida</taxon>
        <taxon>Poales</taxon>
        <taxon>Poaceae</taxon>
        <taxon>PACMAD clade</taxon>
        <taxon>Arundinoideae</taxon>
        <taxon>Arundineae</taxon>
        <taxon>Arundo</taxon>
    </lineage>
</organism>
<reference evidence="1" key="2">
    <citation type="journal article" date="2015" name="Data Brief">
        <title>Shoot transcriptome of the giant reed, Arundo donax.</title>
        <authorList>
            <person name="Barrero R.A."/>
            <person name="Guerrero F.D."/>
            <person name="Moolhuijzen P."/>
            <person name="Goolsby J.A."/>
            <person name="Tidwell J."/>
            <person name="Bellgard S.E."/>
            <person name="Bellgard M.I."/>
        </authorList>
    </citation>
    <scope>NUCLEOTIDE SEQUENCE</scope>
    <source>
        <tissue evidence="1">Shoot tissue taken approximately 20 cm above the soil surface</tissue>
    </source>
</reference>
<reference evidence="1" key="1">
    <citation type="submission" date="2014-09" db="EMBL/GenBank/DDBJ databases">
        <authorList>
            <person name="Magalhaes I.L.F."/>
            <person name="Oliveira U."/>
            <person name="Santos F.R."/>
            <person name="Vidigal T.H.D.A."/>
            <person name="Brescovit A.D."/>
            <person name="Santos A.J."/>
        </authorList>
    </citation>
    <scope>NUCLEOTIDE SEQUENCE</scope>
    <source>
        <tissue evidence="1">Shoot tissue taken approximately 20 cm above the soil surface</tissue>
    </source>
</reference>
<proteinExistence type="predicted"/>
<name>A0A0A9GPR0_ARUDO</name>
<evidence type="ECO:0000313" key="1">
    <source>
        <dbReference type="EMBL" id="JAE25419.1"/>
    </source>
</evidence>